<name>A0A067MFH5_BOTB1</name>
<accession>A0A067MFH5</accession>
<dbReference type="AlphaFoldDB" id="A0A067MFH5"/>
<proteinExistence type="predicted"/>
<feature type="region of interest" description="Disordered" evidence="1">
    <location>
        <begin position="88"/>
        <end position="138"/>
    </location>
</feature>
<sequence>MCLRHSHGSLLSFSVEYVNDRSQITLRSRRLGTQKLVAVASSSSPSFNFMSGDSDSLTVLSPSKSPARLPPSEIMWLNSTAIPVTHPEISQSQVTCQRRLRTRPARKQRSSVLQSSFLPVPAEPLPASPLALPGYSDD</sequence>
<evidence type="ECO:0000313" key="2">
    <source>
        <dbReference type="EMBL" id="KDQ14304.1"/>
    </source>
</evidence>
<reference evidence="3" key="1">
    <citation type="journal article" date="2014" name="Proc. Natl. Acad. Sci. U.S.A.">
        <title>Extensive sampling of basidiomycete genomes demonstrates inadequacy of the white-rot/brown-rot paradigm for wood decay fungi.</title>
        <authorList>
            <person name="Riley R."/>
            <person name="Salamov A.A."/>
            <person name="Brown D.W."/>
            <person name="Nagy L.G."/>
            <person name="Floudas D."/>
            <person name="Held B.W."/>
            <person name="Levasseur A."/>
            <person name="Lombard V."/>
            <person name="Morin E."/>
            <person name="Otillar R."/>
            <person name="Lindquist E.A."/>
            <person name="Sun H."/>
            <person name="LaButti K.M."/>
            <person name="Schmutz J."/>
            <person name="Jabbour D."/>
            <person name="Luo H."/>
            <person name="Baker S.E."/>
            <person name="Pisabarro A.G."/>
            <person name="Walton J.D."/>
            <person name="Blanchette R.A."/>
            <person name="Henrissat B."/>
            <person name="Martin F."/>
            <person name="Cullen D."/>
            <person name="Hibbett D.S."/>
            <person name="Grigoriev I.V."/>
        </authorList>
    </citation>
    <scope>NUCLEOTIDE SEQUENCE [LARGE SCALE GENOMIC DNA]</scope>
    <source>
        <strain evidence="3">FD-172 SS1</strain>
    </source>
</reference>
<protein>
    <submittedName>
        <fullName evidence="2">Uncharacterized protein</fullName>
    </submittedName>
</protein>
<organism evidence="2 3">
    <name type="scientific">Botryobasidium botryosum (strain FD-172 SS1)</name>
    <dbReference type="NCBI Taxonomy" id="930990"/>
    <lineage>
        <taxon>Eukaryota</taxon>
        <taxon>Fungi</taxon>
        <taxon>Dikarya</taxon>
        <taxon>Basidiomycota</taxon>
        <taxon>Agaricomycotina</taxon>
        <taxon>Agaricomycetes</taxon>
        <taxon>Cantharellales</taxon>
        <taxon>Botryobasidiaceae</taxon>
        <taxon>Botryobasidium</taxon>
    </lineage>
</organism>
<dbReference type="Proteomes" id="UP000027195">
    <property type="component" value="Unassembled WGS sequence"/>
</dbReference>
<evidence type="ECO:0000313" key="3">
    <source>
        <dbReference type="Proteomes" id="UP000027195"/>
    </source>
</evidence>
<feature type="compositionally biased region" description="Basic residues" evidence="1">
    <location>
        <begin position="98"/>
        <end position="109"/>
    </location>
</feature>
<dbReference type="InParanoid" id="A0A067MFH5"/>
<feature type="compositionally biased region" description="Low complexity" evidence="1">
    <location>
        <begin position="128"/>
        <end position="138"/>
    </location>
</feature>
<gene>
    <name evidence="2" type="ORF">BOTBODRAFT_348398</name>
</gene>
<evidence type="ECO:0000256" key="1">
    <source>
        <dbReference type="SAM" id="MobiDB-lite"/>
    </source>
</evidence>
<keyword evidence="3" id="KW-1185">Reference proteome</keyword>
<dbReference type="EMBL" id="KL198038">
    <property type="protein sequence ID" value="KDQ14304.1"/>
    <property type="molecule type" value="Genomic_DNA"/>
</dbReference>
<dbReference type="HOGENOM" id="CLU_1854925_0_0_1"/>